<dbReference type="PANTHER" id="PTHR10210:SF32">
    <property type="entry name" value="RIBOSE-PHOSPHATE PYROPHOSPHOKINASE 2"/>
    <property type="match status" value="1"/>
</dbReference>
<dbReference type="PANTHER" id="PTHR10210">
    <property type="entry name" value="RIBOSE-PHOSPHATE DIPHOSPHOKINASE FAMILY MEMBER"/>
    <property type="match status" value="1"/>
</dbReference>
<comment type="caution">
    <text evidence="11">The sequence shown here is derived from an EMBL/GenBank/DDBJ whole genome shotgun (WGS) entry which is preliminary data.</text>
</comment>
<dbReference type="SMART" id="SM01400">
    <property type="entry name" value="Pribosyltran_N"/>
    <property type="match status" value="1"/>
</dbReference>
<accession>A0A7C1E8I5</accession>
<feature type="domain" description="Ribose-phosphate pyrophosphokinase N-terminal" evidence="10">
    <location>
        <begin position="27"/>
        <end position="124"/>
    </location>
</feature>
<dbReference type="InterPro" id="IPR005946">
    <property type="entry name" value="Rib-P_diPkinase"/>
</dbReference>
<dbReference type="GO" id="GO:0006164">
    <property type="term" value="P:purine nucleotide biosynthetic process"/>
    <property type="evidence" value="ECO:0007669"/>
    <property type="project" value="TreeGrafter"/>
</dbReference>
<dbReference type="EC" id="2.7.6.1" evidence="1"/>
<proteinExistence type="inferred from homology"/>
<comment type="catalytic activity">
    <reaction evidence="7">
        <text>D-ribose 5-phosphate + ATP = 5-phospho-alpha-D-ribose 1-diphosphate + AMP + H(+)</text>
        <dbReference type="Rhea" id="RHEA:15609"/>
        <dbReference type="ChEBI" id="CHEBI:15378"/>
        <dbReference type="ChEBI" id="CHEBI:30616"/>
        <dbReference type="ChEBI" id="CHEBI:58017"/>
        <dbReference type="ChEBI" id="CHEBI:78346"/>
        <dbReference type="ChEBI" id="CHEBI:456215"/>
        <dbReference type="EC" id="2.7.6.1"/>
    </reaction>
</comment>
<organism evidence="11">
    <name type="scientific">Fervidicoccus fontis</name>
    <dbReference type="NCBI Taxonomy" id="683846"/>
    <lineage>
        <taxon>Archaea</taxon>
        <taxon>Thermoproteota</taxon>
        <taxon>Thermoprotei</taxon>
        <taxon>Fervidicoccales</taxon>
        <taxon>Fervidicoccaceae</taxon>
        <taxon>Fervidicoccus</taxon>
    </lineage>
</organism>
<dbReference type="NCBIfam" id="TIGR01251">
    <property type="entry name" value="ribP_PPkin"/>
    <property type="match status" value="1"/>
</dbReference>
<sequence>MPSLIIGPSMSWLDDALINNIRQDAPELQIIKAQYKEFPDGESYVRLPVEALDPDETVILQTLSPPQDRSFIQLLQIIDAALNLGADKIAVFTPYMAYARQDKVFLKGEPVSIRLLLTSIYAAGARFLFTIDIHNPDSLSLFPGKSYNLMPMHLAVKLLVGERSNKDIMIIAPDKGALQRAKMMAEAFGFEYDYLDKQRDRITGEVIIDDRGISVKNRTVVIIDDIISTGGTIALATKKLYAKGARDVYVACSHALLVGDSYVKIKSSGVKEIFSLNTLPPKPGVTYIDAITWSVKRILESL</sequence>
<dbReference type="GO" id="GO:0006015">
    <property type="term" value="P:5-phosphoribose 1-diphosphate biosynthetic process"/>
    <property type="evidence" value="ECO:0007669"/>
    <property type="project" value="TreeGrafter"/>
</dbReference>
<dbReference type="GO" id="GO:0002189">
    <property type="term" value="C:ribose phosphate diphosphokinase complex"/>
    <property type="evidence" value="ECO:0007669"/>
    <property type="project" value="TreeGrafter"/>
</dbReference>
<gene>
    <name evidence="11" type="ORF">ENO04_00835</name>
</gene>
<dbReference type="GO" id="GO:0004749">
    <property type="term" value="F:ribose phosphate diphosphokinase activity"/>
    <property type="evidence" value="ECO:0007669"/>
    <property type="project" value="UniProtKB-EC"/>
</dbReference>
<evidence type="ECO:0000256" key="8">
    <source>
        <dbReference type="RuleBase" id="RU004324"/>
    </source>
</evidence>
<dbReference type="Gene3D" id="3.40.50.2020">
    <property type="match status" value="2"/>
</dbReference>
<dbReference type="GO" id="GO:0000287">
    <property type="term" value="F:magnesium ion binding"/>
    <property type="evidence" value="ECO:0007669"/>
    <property type="project" value="InterPro"/>
</dbReference>
<keyword evidence="6" id="KW-0067">ATP-binding</keyword>
<evidence type="ECO:0000256" key="7">
    <source>
        <dbReference type="ARBA" id="ARBA00049535"/>
    </source>
</evidence>
<dbReference type="GO" id="GO:0005524">
    <property type="term" value="F:ATP binding"/>
    <property type="evidence" value="ECO:0007669"/>
    <property type="project" value="UniProtKB-KW"/>
</dbReference>
<keyword evidence="3 8" id="KW-0545">Nucleotide biosynthesis</keyword>
<dbReference type="GO" id="GO:0016301">
    <property type="term" value="F:kinase activity"/>
    <property type="evidence" value="ECO:0007669"/>
    <property type="project" value="UniProtKB-KW"/>
</dbReference>
<name>A0A7C1E8I5_9CREN</name>
<dbReference type="GO" id="GO:0005737">
    <property type="term" value="C:cytoplasm"/>
    <property type="evidence" value="ECO:0007669"/>
    <property type="project" value="TreeGrafter"/>
</dbReference>
<dbReference type="SUPFAM" id="SSF53271">
    <property type="entry name" value="PRTase-like"/>
    <property type="match status" value="1"/>
</dbReference>
<evidence type="ECO:0000313" key="11">
    <source>
        <dbReference type="EMBL" id="HDS10158.1"/>
    </source>
</evidence>
<keyword evidence="4" id="KW-0547">Nucleotide-binding</keyword>
<dbReference type="Pfam" id="PF00156">
    <property type="entry name" value="Pribosyltran"/>
    <property type="match status" value="1"/>
</dbReference>
<evidence type="ECO:0000256" key="5">
    <source>
        <dbReference type="ARBA" id="ARBA00022777"/>
    </source>
</evidence>
<evidence type="ECO:0000256" key="1">
    <source>
        <dbReference type="ARBA" id="ARBA00013247"/>
    </source>
</evidence>
<keyword evidence="5 11" id="KW-0418">Kinase</keyword>
<protein>
    <recommendedName>
        <fullName evidence="1">ribose-phosphate diphosphokinase</fullName>
        <ecNumber evidence="1">2.7.6.1</ecNumber>
    </recommendedName>
</protein>
<comment type="similarity">
    <text evidence="8">Belongs to the ribose-phosphate pyrophosphokinase family.</text>
</comment>
<evidence type="ECO:0000256" key="2">
    <source>
        <dbReference type="ARBA" id="ARBA00022679"/>
    </source>
</evidence>
<dbReference type="Pfam" id="PF13793">
    <property type="entry name" value="Pribosyltran_N"/>
    <property type="match status" value="1"/>
</dbReference>
<dbReference type="EMBL" id="DSDY01000032">
    <property type="protein sequence ID" value="HDS10158.1"/>
    <property type="molecule type" value="Genomic_DNA"/>
</dbReference>
<dbReference type="AlphaFoldDB" id="A0A7C1E8I5"/>
<dbReference type="InterPro" id="IPR000836">
    <property type="entry name" value="PRTase_dom"/>
</dbReference>
<evidence type="ECO:0000256" key="3">
    <source>
        <dbReference type="ARBA" id="ARBA00022727"/>
    </source>
</evidence>
<feature type="domain" description="Phosphoribosyltransferase" evidence="9">
    <location>
        <begin position="163"/>
        <end position="255"/>
    </location>
</feature>
<evidence type="ECO:0000259" key="10">
    <source>
        <dbReference type="Pfam" id="PF13793"/>
    </source>
</evidence>
<evidence type="ECO:0000259" key="9">
    <source>
        <dbReference type="Pfam" id="PF00156"/>
    </source>
</evidence>
<dbReference type="InterPro" id="IPR029099">
    <property type="entry name" value="Pribosyltran_N"/>
</dbReference>
<dbReference type="CDD" id="cd06223">
    <property type="entry name" value="PRTases_typeI"/>
    <property type="match status" value="1"/>
</dbReference>
<evidence type="ECO:0000256" key="6">
    <source>
        <dbReference type="ARBA" id="ARBA00022840"/>
    </source>
</evidence>
<keyword evidence="2" id="KW-0808">Transferase</keyword>
<evidence type="ECO:0000256" key="4">
    <source>
        <dbReference type="ARBA" id="ARBA00022741"/>
    </source>
</evidence>
<reference evidence="11" key="1">
    <citation type="journal article" date="2020" name="mSystems">
        <title>Genome- and Community-Level Interaction Insights into Carbon Utilization and Element Cycling Functions of Hydrothermarchaeota in Hydrothermal Sediment.</title>
        <authorList>
            <person name="Zhou Z."/>
            <person name="Liu Y."/>
            <person name="Xu W."/>
            <person name="Pan J."/>
            <person name="Luo Z.H."/>
            <person name="Li M."/>
        </authorList>
    </citation>
    <scope>NUCLEOTIDE SEQUENCE [LARGE SCALE GENOMIC DNA]</scope>
    <source>
        <strain evidence="11">SpSt-123</strain>
    </source>
</reference>
<dbReference type="InterPro" id="IPR029057">
    <property type="entry name" value="PRTase-like"/>
</dbReference>